<evidence type="ECO:0000313" key="1">
    <source>
        <dbReference type="EMBL" id="QDS77472.1"/>
    </source>
</evidence>
<organism evidence="1 2">
    <name type="scientific">Venturia effusa</name>
    <dbReference type="NCBI Taxonomy" id="50376"/>
    <lineage>
        <taxon>Eukaryota</taxon>
        <taxon>Fungi</taxon>
        <taxon>Dikarya</taxon>
        <taxon>Ascomycota</taxon>
        <taxon>Pezizomycotina</taxon>
        <taxon>Dothideomycetes</taxon>
        <taxon>Pleosporomycetidae</taxon>
        <taxon>Venturiales</taxon>
        <taxon>Venturiaceae</taxon>
        <taxon>Venturia</taxon>
    </lineage>
</organism>
<reference evidence="1 2" key="1">
    <citation type="submission" date="2019-07" db="EMBL/GenBank/DDBJ databases">
        <title>Finished genome of Venturia effusa.</title>
        <authorList>
            <person name="Young C.A."/>
            <person name="Cox M.P."/>
            <person name="Ganley A.R.D."/>
            <person name="David W.J."/>
        </authorList>
    </citation>
    <scope>NUCLEOTIDE SEQUENCE [LARGE SCALE GENOMIC DNA]</scope>
    <source>
        <strain evidence="2">albino</strain>
    </source>
</reference>
<proteinExistence type="predicted"/>
<dbReference type="Proteomes" id="UP000316270">
    <property type="component" value="Chromosome 17"/>
</dbReference>
<accession>A0A517LP97</accession>
<dbReference type="AlphaFoldDB" id="A0A517LP97"/>
<evidence type="ECO:0000313" key="2">
    <source>
        <dbReference type="Proteomes" id="UP000316270"/>
    </source>
</evidence>
<gene>
    <name evidence="1" type="ORF">FKW77_007154</name>
</gene>
<sequence length="389" mass="44378">MEQAHKKIAKFVGLVQEHQDIVERSTVNGYGFAHDHPEHKALKVFDSLSRLDTFMEAFSTILDMHLQWLGDAITADIIKPRSTSGGNLAFATQSQNSKQWCVGARTYLQNLVCVVNSVFIFTHDKQVLNIVKDLEVQFVRISQEQDETSASITSILADKMIVEPRYRDIVTRYLLENERVPDIQKALIRNMLHTDKKIDAEDPISSRSTYPAAANRGAAYHPEMTLLSLWKPQDRPDSLTHLEQDGISLLGSSKLNCASCTHLIATILDEQHAYDMTVDNDNDKQIVPLLTAQDVESVWTSCSMSSLLPRKFAKHVLREAEFELKERLTTLAHWNLMIADDKGISVNDMALVTKDSQLQEWQKKRPKIPSVLERKLARIRRERAFERRD</sequence>
<name>A0A517LP97_9PEZI</name>
<protein>
    <submittedName>
        <fullName evidence="1">Uncharacterized protein</fullName>
    </submittedName>
</protein>
<keyword evidence="2" id="KW-1185">Reference proteome</keyword>
<dbReference type="EMBL" id="CP042201">
    <property type="protein sequence ID" value="QDS77472.1"/>
    <property type="molecule type" value="Genomic_DNA"/>
</dbReference>